<dbReference type="Gene3D" id="3.40.50.1700">
    <property type="entry name" value="Glycoside hydrolase family 3 C-terminal domain"/>
    <property type="match status" value="1"/>
</dbReference>
<dbReference type="Pfam" id="PF14310">
    <property type="entry name" value="Fn3-like"/>
    <property type="match status" value="1"/>
</dbReference>
<dbReference type="InterPro" id="IPR001764">
    <property type="entry name" value="Glyco_hydro_3_N"/>
</dbReference>
<dbReference type="PANTHER" id="PTHR42715:SF10">
    <property type="entry name" value="BETA-GLUCOSIDASE"/>
    <property type="match status" value="1"/>
</dbReference>
<dbReference type="InterPro" id="IPR017853">
    <property type="entry name" value="GH"/>
</dbReference>
<evidence type="ECO:0000256" key="3">
    <source>
        <dbReference type="ARBA" id="ARBA00058905"/>
    </source>
</evidence>
<dbReference type="GO" id="GO:0008422">
    <property type="term" value="F:beta-glucosidase activity"/>
    <property type="evidence" value="ECO:0007669"/>
    <property type="project" value="UniProtKB-ARBA"/>
</dbReference>
<dbReference type="EMBL" id="LJGW01000389">
    <property type="protein sequence ID" value="OEV08959.1"/>
    <property type="molecule type" value="Genomic_DNA"/>
</dbReference>
<dbReference type="InterPro" id="IPR013783">
    <property type="entry name" value="Ig-like_fold"/>
</dbReference>
<evidence type="ECO:0000256" key="5">
    <source>
        <dbReference type="SAM" id="MobiDB-lite"/>
    </source>
</evidence>
<dbReference type="InterPro" id="IPR050288">
    <property type="entry name" value="Cellulose_deg_GH3"/>
</dbReference>
<gene>
    <name evidence="7" type="ORF">AN218_24230</name>
</gene>
<comment type="similarity">
    <text evidence="1">Belongs to the glycosyl hydrolase 3 family.</text>
</comment>
<comment type="function">
    <text evidence="3">Catalyzes the hydrolysis of a non-reducing terminal alpha-L-arabinopyranosidic linkage in ginsenoside Rb2 (alpha-L-arabinopyranosyl-(1-&gt;6)-alpha-D-glucopyranosyl) to release alpha-D-glucopyranosyl (Rd). It is not able to hydrolyze alpha-L-arabinofuranosyl-(1-&gt;6)-alpha-D-glucopyranosyl (Rc).</text>
</comment>
<dbReference type="InterPro" id="IPR002772">
    <property type="entry name" value="Glyco_hydro_3_C"/>
</dbReference>
<dbReference type="Pfam" id="PF01915">
    <property type="entry name" value="Glyco_hydro_3_C"/>
    <property type="match status" value="1"/>
</dbReference>
<sequence>MRVATTLVFCAALTVPGPGPLSLGQATASAASADAEQDRPWTDRSRSPEERAELLLNAMTFGEKVGMLHGTLGSPVPTTGYIAPIPRLGVPGVTMTDGPAGVRNGQKATALPAPVAQAASFDTEVARRYGRTVGSEARARGQSQVFGPGTNVQRVPVNGRNFEYYSEDPYLAGTMAGADTQGIQSQGVIATVKHYMANNQETDRMTVSADVDERTLHEIYGKPFDLAVRASRPGSVMCSYNRVNTVYACSNEHTLRTMLRSRFGFDGYVVSDYPSTHRTSDLAAGLNVELPLAFHVNRLTVRAAQSAGAPSQADVDQRVREILTVLFRFGLFERDGTATSPIDERAGNDAAQHVAEQSAVLLKNDDETLPLKDSTTRIAVIGSAAADSAQGGGSSKVDPLSEDSALEAVKRRAGSGAHVTYHDGGDVRGAAEAAESADVALVFAHDKEEEGSDRADLSLPGNQDELIEKVAEANSRTSVVLQTGGPVLMPWLPRVKSVLETWYPGARGGAATARLLWGDVNPSGKLPQTFPAREEDVPAHTKEQYPGVGGTVRYSEGVDVGYRWYDATDTKPLFPFGHGLSYSGFDYSGLRLEKDSGGTGDAVRLSFTVTNTGKRAGSEAAQVYVGKPDSEADSPPRELGGYRKVGLKPGESKRVTLSVDPQQLSYWDTRTDRFRVSPGDYGIAVGPSSRTLPLTATYRVTD</sequence>
<dbReference type="InterPro" id="IPR026891">
    <property type="entry name" value="Fn3-like"/>
</dbReference>
<feature type="domain" description="Fibronectin type III-like" evidence="6">
    <location>
        <begin position="619"/>
        <end position="689"/>
    </location>
</feature>
<protein>
    <recommendedName>
        <fullName evidence="4">Exo-alpha-(1-&gt;6)-L-arabinopyranosidase</fullName>
    </recommendedName>
</protein>
<keyword evidence="8" id="KW-1185">Reference proteome</keyword>
<dbReference type="AlphaFoldDB" id="A0A1E7KYE8"/>
<evidence type="ECO:0000256" key="1">
    <source>
        <dbReference type="ARBA" id="ARBA00005336"/>
    </source>
</evidence>
<evidence type="ECO:0000256" key="2">
    <source>
        <dbReference type="ARBA" id="ARBA00022801"/>
    </source>
</evidence>
<dbReference type="SUPFAM" id="SSF52279">
    <property type="entry name" value="Beta-D-glucan exohydrolase, C-terminal domain"/>
    <property type="match status" value="1"/>
</dbReference>
<dbReference type="PATRIC" id="fig|518642.10.peg.5495"/>
<feature type="compositionally biased region" description="Basic and acidic residues" evidence="5">
    <location>
        <begin position="36"/>
        <end position="48"/>
    </location>
</feature>
<organism evidence="7 8">
    <name type="scientific">Streptomyces nanshensis</name>
    <dbReference type="NCBI Taxonomy" id="518642"/>
    <lineage>
        <taxon>Bacteria</taxon>
        <taxon>Bacillati</taxon>
        <taxon>Actinomycetota</taxon>
        <taxon>Actinomycetes</taxon>
        <taxon>Kitasatosporales</taxon>
        <taxon>Streptomycetaceae</taxon>
        <taxon>Streptomyces</taxon>
    </lineage>
</organism>
<dbReference type="Gene3D" id="3.20.20.300">
    <property type="entry name" value="Glycoside hydrolase, family 3, N-terminal domain"/>
    <property type="match status" value="1"/>
</dbReference>
<evidence type="ECO:0000256" key="4">
    <source>
        <dbReference type="ARBA" id="ARBA00074219"/>
    </source>
</evidence>
<dbReference type="Gene3D" id="2.60.40.10">
    <property type="entry name" value="Immunoglobulins"/>
    <property type="match status" value="1"/>
</dbReference>
<accession>A0A1E7KYE8</accession>
<dbReference type="InterPro" id="IPR036881">
    <property type="entry name" value="Glyco_hydro_3_C_sf"/>
</dbReference>
<feature type="region of interest" description="Disordered" evidence="5">
    <location>
        <begin position="24"/>
        <end position="48"/>
    </location>
</feature>
<comment type="caution">
    <text evidence="7">The sequence shown here is derived from an EMBL/GenBank/DDBJ whole genome shotgun (WGS) entry which is preliminary data.</text>
</comment>
<dbReference type="Proteomes" id="UP000176005">
    <property type="component" value="Unassembled WGS sequence"/>
</dbReference>
<keyword evidence="2" id="KW-0378">Hydrolase</keyword>
<name>A0A1E7KYE8_9ACTN</name>
<reference evidence="7 8" key="1">
    <citation type="journal article" date="2016" name="Front. Microbiol.">
        <title>Comparative Genomics Analysis of Streptomyces Species Reveals Their Adaptation to the Marine Environment and Their Diversity at the Genomic Level.</title>
        <authorList>
            <person name="Tian X."/>
            <person name="Zhang Z."/>
            <person name="Yang T."/>
            <person name="Chen M."/>
            <person name="Li J."/>
            <person name="Chen F."/>
            <person name="Yang J."/>
            <person name="Li W."/>
            <person name="Zhang B."/>
            <person name="Zhang Z."/>
            <person name="Wu J."/>
            <person name="Zhang C."/>
            <person name="Long L."/>
            <person name="Xiao J."/>
        </authorList>
    </citation>
    <scope>NUCLEOTIDE SEQUENCE [LARGE SCALE GENOMIC DNA]</scope>
    <source>
        <strain evidence="7 8">SCSIO 10429</strain>
    </source>
</reference>
<dbReference type="SUPFAM" id="SSF51445">
    <property type="entry name" value="(Trans)glycosidases"/>
    <property type="match status" value="1"/>
</dbReference>
<dbReference type="Pfam" id="PF00933">
    <property type="entry name" value="Glyco_hydro_3"/>
    <property type="match status" value="1"/>
</dbReference>
<evidence type="ECO:0000313" key="7">
    <source>
        <dbReference type="EMBL" id="OEV08959.1"/>
    </source>
</evidence>
<dbReference type="SMART" id="SM01217">
    <property type="entry name" value="Fn3_like"/>
    <property type="match status" value="1"/>
</dbReference>
<dbReference type="InterPro" id="IPR036962">
    <property type="entry name" value="Glyco_hydro_3_N_sf"/>
</dbReference>
<dbReference type="PANTHER" id="PTHR42715">
    <property type="entry name" value="BETA-GLUCOSIDASE"/>
    <property type="match status" value="1"/>
</dbReference>
<dbReference type="PRINTS" id="PR00133">
    <property type="entry name" value="GLHYDRLASE3"/>
</dbReference>
<evidence type="ECO:0000313" key="8">
    <source>
        <dbReference type="Proteomes" id="UP000176005"/>
    </source>
</evidence>
<proteinExistence type="inferred from homology"/>
<dbReference type="GO" id="GO:0009251">
    <property type="term" value="P:glucan catabolic process"/>
    <property type="evidence" value="ECO:0007669"/>
    <property type="project" value="TreeGrafter"/>
</dbReference>
<dbReference type="FunFam" id="2.60.40.10:FF:000495">
    <property type="entry name" value="Periplasmic beta-glucosidase"/>
    <property type="match status" value="1"/>
</dbReference>
<dbReference type="RefSeq" id="WP_070019069.1">
    <property type="nucleotide sequence ID" value="NZ_LJGW01000389.1"/>
</dbReference>
<evidence type="ECO:0000259" key="6">
    <source>
        <dbReference type="SMART" id="SM01217"/>
    </source>
</evidence>